<dbReference type="Pfam" id="PF13439">
    <property type="entry name" value="Glyco_transf_4"/>
    <property type="match status" value="1"/>
</dbReference>
<organism evidence="3 4">
    <name type="scientific">Methanolobus sediminis</name>
    <dbReference type="NCBI Taxonomy" id="3072978"/>
    <lineage>
        <taxon>Archaea</taxon>
        <taxon>Methanobacteriati</taxon>
        <taxon>Methanobacteriota</taxon>
        <taxon>Stenosarchaea group</taxon>
        <taxon>Methanomicrobia</taxon>
        <taxon>Methanosarcinales</taxon>
        <taxon>Methanosarcinaceae</taxon>
        <taxon>Methanolobus</taxon>
    </lineage>
</organism>
<dbReference type="CDD" id="cd03801">
    <property type="entry name" value="GT4_PimA-like"/>
    <property type="match status" value="1"/>
</dbReference>
<accession>A0AA51YID0</accession>
<keyword evidence="3" id="KW-0808">Transferase</keyword>
<dbReference type="Gene3D" id="3.40.50.2000">
    <property type="entry name" value="Glycogen Phosphorylase B"/>
    <property type="match status" value="2"/>
</dbReference>
<evidence type="ECO:0000259" key="1">
    <source>
        <dbReference type="Pfam" id="PF00534"/>
    </source>
</evidence>
<feature type="domain" description="Glycosyltransferase subfamily 4-like N-terminal" evidence="2">
    <location>
        <begin position="16"/>
        <end position="189"/>
    </location>
</feature>
<dbReference type="RefSeq" id="WP_309310198.1">
    <property type="nucleotide sequence ID" value="NZ_CP133592.1"/>
</dbReference>
<protein>
    <submittedName>
        <fullName evidence="3">Glycosyltransferase family 4 protein</fullName>
        <ecNumber evidence="3">2.4.-.-</ecNumber>
    </submittedName>
</protein>
<dbReference type="Pfam" id="PF00534">
    <property type="entry name" value="Glycos_transf_1"/>
    <property type="match status" value="1"/>
</dbReference>
<dbReference type="AlphaFoldDB" id="A0AA51YID0"/>
<name>A0AA51YID0_9EURY</name>
<dbReference type="PANTHER" id="PTHR45947">
    <property type="entry name" value="SULFOQUINOVOSYL TRANSFERASE SQD2"/>
    <property type="match status" value="1"/>
</dbReference>
<dbReference type="InterPro" id="IPR028098">
    <property type="entry name" value="Glyco_trans_4-like_N"/>
</dbReference>
<keyword evidence="4" id="KW-1185">Reference proteome</keyword>
<gene>
    <name evidence="3" type="ORF">RE474_09820</name>
</gene>
<dbReference type="EC" id="2.4.-.-" evidence="3"/>
<dbReference type="SUPFAM" id="SSF53756">
    <property type="entry name" value="UDP-Glycosyltransferase/glycogen phosphorylase"/>
    <property type="match status" value="1"/>
</dbReference>
<reference evidence="3 4" key="1">
    <citation type="submission" date="2023-08" db="EMBL/GenBank/DDBJ databases">
        <title>Methanolobus mangrovi sp. nov. and Methanolobus sediminis sp. nov, two novel methylotrophic methanogens isolated from mangrove sediments in China.</title>
        <authorList>
            <person name="Zhou J."/>
        </authorList>
    </citation>
    <scope>NUCLEOTIDE SEQUENCE [LARGE SCALE GENOMIC DNA]</scope>
    <source>
        <strain evidence="3 4">FTZ6</strain>
    </source>
</reference>
<evidence type="ECO:0000313" key="3">
    <source>
        <dbReference type="EMBL" id="WMW24385.1"/>
    </source>
</evidence>
<dbReference type="EMBL" id="CP133592">
    <property type="protein sequence ID" value="WMW24385.1"/>
    <property type="molecule type" value="Genomic_DNA"/>
</dbReference>
<dbReference type="GeneID" id="84233015"/>
<feature type="domain" description="Glycosyl transferase family 1" evidence="1">
    <location>
        <begin position="201"/>
        <end position="352"/>
    </location>
</feature>
<keyword evidence="3" id="KW-0328">Glycosyltransferase</keyword>
<evidence type="ECO:0000313" key="4">
    <source>
        <dbReference type="Proteomes" id="UP001182908"/>
    </source>
</evidence>
<dbReference type="GO" id="GO:0016757">
    <property type="term" value="F:glycosyltransferase activity"/>
    <property type="evidence" value="ECO:0007669"/>
    <property type="project" value="UniProtKB-KW"/>
</dbReference>
<sequence>MKIAFVYDAVYPWVKGGAEKRIYEIGKRLAEKGHDVHLFGVKWWEGNDVIDYEGMVLHGVCKSRDLYVNGKRSISEAMIFSVKLSPHLLKQRFDVIDVSVFPYFSCFTVKAVSILRSTPAFFTWHEVWDDYWYEYMGRIGFFGRIIERIVSRISSNVIAVSEMTKKNLESLGLDGQKIAIVSNGIDLDRILASPPVNETCDILFIGRLIKEKNVDMLLKSMTKIKKKCPAVKLHVIGQGPEKEKLLTLVENYDIPDNTKFFDFMEYEELLGRIKASKVLVLPSSREGFGIVVVEAFACGTPVVTVKAKRNAAQYLINSSCGCVVELEPDAIADSIKKILQNNSIHQDMSRAAVEKSKNYNWNNIVPKLLYTYGELK</sequence>
<dbReference type="InterPro" id="IPR001296">
    <property type="entry name" value="Glyco_trans_1"/>
</dbReference>
<dbReference type="KEGG" id="mseb:RE474_09820"/>
<evidence type="ECO:0000259" key="2">
    <source>
        <dbReference type="Pfam" id="PF13439"/>
    </source>
</evidence>
<dbReference type="PANTHER" id="PTHR45947:SF3">
    <property type="entry name" value="SULFOQUINOVOSYL TRANSFERASE SQD2"/>
    <property type="match status" value="1"/>
</dbReference>
<dbReference type="InterPro" id="IPR050194">
    <property type="entry name" value="Glycosyltransferase_grp1"/>
</dbReference>
<proteinExistence type="predicted"/>
<dbReference type="Proteomes" id="UP001182908">
    <property type="component" value="Chromosome"/>
</dbReference>